<evidence type="ECO:0000256" key="18">
    <source>
        <dbReference type="ARBA" id="ARBA00030944"/>
    </source>
</evidence>
<keyword evidence="11" id="KW-0411">Iron-sulfur</keyword>
<evidence type="ECO:0000256" key="16">
    <source>
        <dbReference type="ARBA" id="ARBA00025729"/>
    </source>
</evidence>
<dbReference type="Gene3D" id="2.102.10.10">
    <property type="entry name" value="Rieske [2Fe-2S] iron-sulphur domain"/>
    <property type="match status" value="1"/>
</dbReference>
<evidence type="ECO:0000256" key="11">
    <source>
        <dbReference type="ARBA" id="ARBA00023014"/>
    </source>
</evidence>
<dbReference type="GO" id="GO:0046872">
    <property type="term" value="F:metal ion binding"/>
    <property type="evidence" value="ECO:0007669"/>
    <property type="project" value="UniProtKB-KW"/>
</dbReference>
<comment type="subcellular location">
    <subcellularLocation>
        <location evidence="2">Membrane</location>
    </subcellularLocation>
</comment>
<comment type="subunit">
    <text evidence="19">Homotrimer. The two-component system 3-ketosteroid-9-alpha-monooxygenase is composed of an oxygenase component KshA and a reductase component KshB.</text>
</comment>
<evidence type="ECO:0000256" key="8">
    <source>
        <dbReference type="ARBA" id="ARBA00022989"/>
    </source>
</evidence>
<evidence type="ECO:0000256" key="1">
    <source>
        <dbReference type="ARBA" id="ARBA00001962"/>
    </source>
</evidence>
<evidence type="ECO:0000256" key="21">
    <source>
        <dbReference type="ARBA" id="ARBA00049548"/>
    </source>
</evidence>
<evidence type="ECO:0000256" key="14">
    <source>
        <dbReference type="ARBA" id="ARBA00023221"/>
    </source>
</evidence>
<dbReference type="GO" id="GO:0005737">
    <property type="term" value="C:cytoplasm"/>
    <property type="evidence" value="ECO:0007669"/>
    <property type="project" value="TreeGrafter"/>
</dbReference>
<evidence type="ECO:0000256" key="3">
    <source>
        <dbReference type="ARBA" id="ARBA00004972"/>
    </source>
</evidence>
<dbReference type="RefSeq" id="WP_054373479.1">
    <property type="nucleotide sequence ID" value="NZ_AZYO01000042.1"/>
</dbReference>
<keyword evidence="7" id="KW-0442">Lipid degradation</keyword>
<keyword evidence="5" id="KW-0001">2Fe-2S</keyword>
<comment type="cofactor">
    <cofactor evidence="1">
        <name>Fe cation</name>
        <dbReference type="ChEBI" id="CHEBI:24875"/>
    </cofactor>
</comment>
<evidence type="ECO:0000256" key="12">
    <source>
        <dbReference type="ARBA" id="ARBA00023098"/>
    </source>
</evidence>
<dbReference type="InterPro" id="IPR050584">
    <property type="entry name" value="Cholesterol_7-desaturase"/>
</dbReference>
<dbReference type="SUPFAM" id="SSF50022">
    <property type="entry name" value="ISP domain"/>
    <property type="match status" value="1"/>
</dbReference>
<comment type="pathway">
    <text evidence="15">Steroid hormone biosynthesis; dafachronic acid biosynthesis.</text>
</comment>
<evidence type="ECO:0000256" key="5">
    <source>
        <dbReference type="ARBA" id="ARBA00022714"/>
    </source>
</evidence>
<gene>
    <name evidence="23" type="ORF">Z051_15795</name>
</gene>
<dbReference type="PROSITE" id="PS51296">
    <property type="entry name" value="RIESKE"/>
    <property type="match status" value="1"/>
</dbReference>
<dbReference type="GO" id="GO:0004497">
    <property type="term" value="F:monooxygenase activity"/>
    <property type="evidence" value="ECO:0007669"/>
    <property type="project" value="UniProtKB-ARBA"/>
</dbReference>
<protein>
    <recommendedName>
        <fullName evidence="17">cholesterol 7-desaturase</fullName>
        <ecNumber evidence="17">1.14.19.21</ecNumber>
    </recommendedName>
    <alternativeName>
        <fullName evidence="18">Rieske-type oxygenase</fullName>
    </alternativeName>
</protein>
<comment type="catalytic activity">
    <reaction evidence="21">
        <text>cholesterol + NADPH + O2 + H(+) = 7-dehydrocholesterol + NADP(+) + 2 H2O</text>
        <dbReference type="Rhea" id="RHEA:45024"/>
        <dbReference type="ChEBI" id="CHEBI:15377"/>
        <dbReference type="ChEBI" id="CHEBI:15378"/>
        <dbReference type="ChEBI" id="CHEBI:15379"/>
        <dbReference type="ChEBI" id="CHEBI:16113"/>
        <dbReference type="ChEBI" id="CHEBI:17759"/>
        <dbReference type="ChEBI" id="CHEBI:57783"/>
        <dbReference type="ChEBI" id="CHEBI:58349"/>
        <dbReference type="EC" id="1.14.19.21"/>
    </reaction>
    <physiologicalReaction direction="left-to-right" evidence="21">
        <dbReference type="Rhea" id="RHEA:45025"/>
    </physiologicalReaction>
</comment>
<dbReference type="Pfam" id="PF19298">
    <property type="entry name" value="KshA_C"/>
    <property type="match status" value="1"/>
</dbReference>
<dbReference type="Pfam" id="PF00355">
    <property type="entry name" value="Rieske"/>
    <property type="match status" value="1"/>
</dbReference>
<keyword evidence="12" id="KW-0443">Lipid metabolism</keyword>
<evidence type="ECO:0000256" key="7">
    <source>
        <dbReference type="ARBA" id="ARBA00022963"/>
    </source>
</evidence>
<comment type="pathway">
    <text evidence="3">Hormone biosynthesis.</text>
</comment>
<dbReference type="Gene3D" id="3.90.380.10">
    <property type="entry name" value="Naphthalene 1,2-dioxygenase Alpha Subunit, Chain A, domain 1"/>
    <property type="match status" value="1"/>
</dbReference>
<evidence type="ECO:0000256" key="9">
    <source>
        <dbReference type="ARBA" id="ARBA00023002"/>
    </source>
</evidence>
<evidence type="ECO:0000313" key="24">
    <source>
        <dbReference type="Proteomes" id="UP000037712"/>
    </source>
</evidence>
<evidence type="ECO:0000256" key="20">
    <source>
        <dbReference type="ARBA" id="ARBA00047853"/>
    </source>
</evidence>
<evidence type="ECO:0000256" key="4">
    <source>
        <dbReference type="ARBA" id="ARBA00022692"/>
    </source>
</evidence>
<evidence type="ECO:0000256" key="2">
    <source>
        <dbReference type="ARBA" id="ARBA00004370"/>
    </source>
</evidence>
<dbReference type="GO" id="GO:0016042">
    <property type="term" value="P:lipid catabolic process"/>
    <property type="evidence" value="ECO:0007669"/>
    <property type="project" value="UniProtKB-KW"/>
</dbReference>
<keyword evidence="6" id="KW-0479">Metal-binding</keyword>
<dbReference type="EMBL" id="AZYO01000042">
    <property type="protein sequence ID" value="KOS55249.1"/>
    <property type="molecule type" value="Genomic_DNA"/>
</dbReference>
<dbReference type="GO" id="GO:0016020">
    <property type="term" value="C:membrane"/>
    <property type="evidence" value="ECO:0007669"/>
    <property type="project" value="UniProtKB-SubCell"/>
</dbReference>
<feature type="domain" description="Rieske" evidence="22">
    <location>
        <begin position="14"/>
        <end position="117"/>
    </location>
</feature>
<keyword evidence="13" id="KW-0472">Membrane</keyword>
<evidence type="ECO:0000256" key="15">
    <source>
        <dbReference type="ARBA" id="ARBA00025712"/>
    </source>
</evidence>
<reference evidence="24" key="2">
    <citation type="submission" date="2015-01" db="EMBL/GenBank/DDBJ databases">
        <title>Draft genome sequence of potential hydrocarbon metabolising strain of Rhodococcus rhodochrous.</title>
        <authorList>
            <person name="Aggarwal R.K."/>
            <person name="Dawar C."/>
        </authorList>
    </citation>
    <scope>NUCLEOTIDE SEQUENCE [LARGE SCALE GENOMIC DNA]</scope>
    <source>
        <strain evidence="24">KG-21</strain>
    </source>
</reference>
<evidence type="ECO:0000313" key="23">
    <source>
        <dbReference type="EMBL" id="KOS55249.1"/>
    </source>
</evidence>
<evidence type="ECO:0000256" key="6">
    <source>
        <dbReference type="ARBA" id="ARBA00022723"/>
    </source>
</evidence>
<keyword evidence="14" id="KW-0753">Steroid metabolism</keyword>
<dbReference type="InterPro" id="IPR017941">
    <property type="entry name" value="Rieske_2Fe-2S"/>
</dbReference>
<proteinExistence type="inferred from homology"/>
<evidence type="ECO:0000256" key="10">
    <source>
        <dbReference type="ARBA" id="ARBA00023004"/>
    </source>
</evidence>
<dbReference type="SUPFAM" id="SSF55961">
    <property type="entry name" value="Bet v1-like"/>
    <property type="match status" value="1"/>
</dbReference>
<dbReference type="EC" id="1.14.19.21" evidence="17"/>
<organism evidence="23 24">
    <name type="scientific">Rhodococcus rhodochrous KG-21</name>
    <dbReference type="NCBI Taxonomy" id="1441923"/>
    <lineage>
        <taxon>Bacteria</taxon>
        <taxon>Bacillati</taxon>
        <taxon>Actinomycetota</taxon>
        <taxon>Actinomycetes</taxon>
        <taxon>Mycobacteriales</taxon>
        <taxon>Nocardiaceae</taxon>
        <taxon>Rhodococcus</taxon>
    </lineage>
</organism>
<dbReference type="InterPro" id="IPR045605">
    <property type="entry name" value="KshA-like_C"/>
</dbReference>
<dbReference type="GO" id="GO:0051537">
    <property type="term" value="F:2 iron, 2 sulfur cluster binding"/>
    <property type="evidence" value="ECO:0007669"/>
    <property type="project" value="UniProtKB-KW"/>
</dbReference>
<evidence type="ECO:0000256" key="13">
    <source>
        <dbReference type="ARBA" id="ARBA00023136"/>
    </source>
</evidence>
<evidence type="ECO:0000256" key="19">
    <source>
        <dbReference type="ARBA" id="ARBA00046982"/>
    </source>
</evidence>
<evidence type="ECO:0000259" key="22">
    <source>
        <dbReference type="PROSITE" id="PS51296"/>
    </source>
</evidence>
<comment type="caution">
    <text evidence="23">The sequence shown here is derived from an EMBL/GenBank/DDBJ whole genome shotgun (WGS) entry which is preliminary data.</text>
</comment>
<keyword evidence="10" id="KW-0408">Iron</keyword>
<keyword evidence="9" id="KW-0560">Oxidoreductase</keyword>
<comment type="similarity">
    <text evidence="16">Belongs to the cholesterol 7-desaturase family.</text>
</comment>
<evidence type="ECO:0000256" key="17">
    <source>
        <dbReference type="ARBA" id="ARBA00026095"/>
    </source>
</evidence>
<name>A0A0M8PMK0_RHORH</name>
<keyword evidence="8" id="KW-1133">Transmembrane helix</keyword>
<dbReference type="GO" id="GO:0008203">
    <property type="term" value="P:cholesterol metabolic process"/>
    <property type="evidence" value="ECO:0007669"/>
    <property type="project" value="InterPro"/>
</dbReference>
<accession>A0A0M8PMK0</accession>
<comment type="catalytic activity">
    <reaction evidence="20">
        <text>cholesterol + NADH + O2 + H(+) = 7-dehydrocholesterol + NAD(+) + 2 H2O</text>
        <dbReference type="Rhea" id="RHEA:51644"/>
        <dbReference type="ChEBI" id="CHEBI:15377"/>
        <dbReference type="ChEBI" id="CHEBI:15378"/>
        <dbReference type="ChEBI" id="CHEBI:15379"/>
        <dbReference type="ChEBI" id="CHEBI:16113"/>
        <dbReference type="ChEBI" id="CHEBI:17759"/>
        <dbReference type="ChEBI" id="CHEBI:57540"/>
        <dbReference type="ChEBI" id="CHEBI:57945"/>
        <dbReference type="EC" id="1.14.19.21"/>
    </reaction>
    <physiologicalReaction direction="left-to-right" evidence="20">
        <dbReference type="Rhea" id="RHEA:51645"/>
    </physiologicalReaction>
</comment>
<keyword evidence="4" id="KW-0812">Transmembrane</keyword>
<dbReference type="CDD" id="cd03469">
    <property type="entry name" value="Rieske_RO_Alpha_N"/>
    <property type="match status" value="1"/>
</dbReference>
<dbReference type="AlphaFoldDB" id="A0A0M8PMK0"/>
<dbReference type="PANTHER" id="PTHR21266:SF32">
    <property type="entry name" value="CHOLESTEROL 7-DESATURASE NVD"/>
    <property type="match status" value="1"/>
</dbReference>
<reference evidence="23 24" key="1">
    <citation type="journal article" date="2015" name="Genome Announc.">
        <title>Draft Genome Sequence of Rhodococcus rhodochrous Strain KG-21, a Soil Isolate from Oil Fields of Krishna-Godavari Basin, India.</title>
        <authorList>
            <person name="Dawar C."/>
            <person name="Aggarwal R.K."/>
        </authorList>
    </citation>
    <scope>NUCLEOTIDE SEQUENCE [LARGE SCALE GENOMIC DNA]</scope>
    <source>
        <strain evidence="23 24">KG-21</strain>
    </source>
</reference>
<dbReference type="PANTHER" id="PTHR21266">
    <property type="entry name" value="IRON-SULFUR DOMAIN CONTAINING PROTEIN"/>
    <property type="match status" value="1"/>
</dbReference>
<dbReference type="InterPro" id="IPR036922">
    <property type="entry name" value="Rieske_2Fe-2S_sf"/>
</dbReference>
<sequence length="357" mass="40616">MAKMALSMKPTGWFQIGYSGEVQPGQIVRKRYFSQELIVWRSESGQLRVFDAYCEHLGAHLGYGGRVEGEQVVCPFHGWEWNAEGRNTCIPYQPGKPNRTRKIRSWTCLERNESVFIWHDTLDREPLFDVPDIFEDIFDDEATAADYYPAWPKATIHEEGLDLHPQFVIENGVDYAHFQFVHRAAETPRFVRQDFEEWHFNAAFLMTFGGGKKATVQTPGGAVEGGVDAVNCGISLGMSRFWGPDNQRTMVCVTPVDDETSDIFHTVWLDRAPGDDGDQVPESMDRRLRLANNQFLADLAIWKHQRYTEPPGLATEEAKGFRTIRKWATRFYPDDPHGAARSAEIYSDTGETAKASL</sequence>
<dbReference type="Proteomes" id="UP000037712">
    <property type="component" value="Unassembled WGS sequence"/>
</dbReference>
<dbReference type="GO" id="GO:0170056">
    <property type="term" value="F:cholesterol 7-desaturase [NAD(P)H] activity"/>
    <property type="evidence" value="ECO:0007669"/>
    <property type="project" value="UniProtKB-EC"/>
</dbReference>
<dbReference type="PATRIC" id="fig|1441923.3.peg.3461"/>